<dbReference type="SMART" id="SM00342">
    <property type="entry name" value="HTH_ARAC"/>
    <property type="match status" value="1"/>
</dbReference>
<dbReference type="Proteomes" id="UP000654482">
    <property type="component" value="Unassembled WGS sequence"/>
</dbReference>
<evidence type="ECO:0000259" key="4">
    <source>
        <dbReference type="PROSITE" id="PS01124"/>
    </source>
</evidence>
<keyword evidence="3" id="KW-0804">Transcription</keyword>
<organism evidence="5 6">
    <name type="scientific">Lusitaniella coriacea LEGE 07157</name>
    <dbReference type="NCBI Taxonomy" id="945747"/>
    <lineage>
        <taxon>Bacteria</taxon>
        <taxon>Bacillati</taxon>
        <taxon>Cyanobacteriota</taxon>
        <taxon>Cyanophyceae</taxon>
        <taxon>Spirulinales</taxon>
        <taxon>Lusitaniellaceae</taxon>
        <taxon>Lusitaniella</taxon>
    </lineage>
</organism>
<protein>
    <submittedName>
        <fullName evidence="5">Helix-turn-helix transcriptional regulator</fullName>
    </submittedName>
</protein>
<evidence type="ECO:0000256" key="1">
    <source>
        <dbReference type="ARBA" id="ARBA00023015"/>
    </source>
</evidence>
<dbReference type="AlphaFoldDB" id="A0A8J7DYV8"/>
<feature type="domain" description="HTH araC/xylS-type" evidence="4">
    <location>
        <begin position="247"/>
        <end position="344"/>
    </location>
</feature>
<dbReference type="InterPro" id="IPR053142">
    <property type="entry name" value="PchR_regulatory_protein"/>
</dbReference>
<dbReference type="PROSITE" id="PS00041">
    <property type="entry name" value="HTH_ARAC_FAMILY_1"/>
    <property type="match status" value="1"/>
</dbReference>
<dbReference type="EMBL" id="JADEWZ010000029">
    <property type="protein sequence ID" value="MBE9117710.1"/>
    <property type="molecule type" value="Genomic_DNA"/>
</dbReference>
<keyword evidence="1" id="KW-0805">Transcription regulation</keyword>
<proteinExistence type="predicted"/>
<evidence type="ECO:0000313" key="5">
    <source>
        <dbReference type="EMBL" id="MBE9117710.1"/>
    </source>
</evidence>
<dbReference type="GO" id="GO:0043565">
    <property type="term" value="F:sequence-specific DNA binding"/>
    <property type="evidence" value="ECO:0007669"/>
    <property type="project" value="InterPro"/>
</dbReference>
<reference evidence="5" key="1">
    <citation type="submission" date="2020-10" db="EMBL/GenBank/DDBJ databases">
        <authorList>
            <person name="Castelo-Branco R."/>
            <person name="Eusebio N."/>
            <person name="Adriana R."/>
            <person name="Vieira A."/>
            <person name="Brugerolle De Fraissinette N."/>
            <person name="Rezende De Castro R."/>
            <person name="Schneider M.P."/>
            <person name="Vasconcelos V."/>
            <person name="Leao P.N."/>
        </authorList>
    </citation>
    <scope>NUCLEOTIDE SEQUENCE</scope>
    <source>
        <strain evidence="5">LEGE 07157</strain>
    </source>
</reference>
<dbReference type="InterPro" id="IPR018062">
    <property type="entry name" value="HTH_AraC-typ_CS"/>
</dbReference>
<dbReference type="GO" id="GO:0003700">
    <property type="term" value="F:DNA-binding transcription factor activity"/>
    <property type="evidence" value="ECO:0007669"/>
    <property type="project" value="InterPro"/>
</dbReference>
<dbReference type="InterPro" id="IPR018060">
    <property type="entry name" value="HTH_AraC"/>
</dbReference>
<dbReference type="PANTHER" id="PTHR47893:SF1">
    <property type="entry name" value="REGULATORY PROTEIN PCHR"/>
    <property type="match status" value="1"/>
</dbReference>
<gene>
    <name evidence="5" type="ORF">IQ249_17575</name>
</gene>
<evidence type="ECO:0000256" key="3">
    <source>
        <dbReference type="ARBA" id="ARBA00023163"/>
    </source>
</evidence>
<sequence length="344" mass="39522">MTTFSKRCHTRLPYSTWEGLWKKSRQQARLADLEDASDRIAACPSQFATGYKRDIALRNGIELTLHRYEFHNDLILTQRQSEDHEYLEFVFNLSSISRYWGESYVTGKQHYLLGTHTPGHKETVLLAREPTLEVDIHLKLDLLRSIIGLSRDSGESDRVEFLSTDLRRIIQGEPDVFYSPIQTITPAMQVALQQILNCPYRGTVKQMYLESKSIEVLALWLEQTIAANSPPKPSPRQRPSDEIDRLYQAKKILTQQVDNPPSLMALARQVGLNDCTLKRGFREVFGTTVFGYLHQYRLEQARSLLLENRLSVTAIAHRVGYTNLCAFSTAFRKKFGISPRAMQQ</sequence>
<dbReference type="RefSeq" id="WP_194030797.1">
    <property type="nucleotide sequence ID" value="NZ_JADEWZ010000029.1"/>
</dbReference>
<comment type="caution">
    <text evidence="5">The sequence shown here is derived from an EMBL/GenBank/DDBJ whole genome shotgun (WGS) entry which is preliminary data.</text>
</comment>
<accession>A0A8J7DYV8</accession>
<dbReference type="PANTHER" id="PTHR47893">
    <property type="entry name" value="REGULATORY PROTEIN PCHR"/>
    <property type="match status" value="1"/>
</dbReference>
<keyword evidence="6" id="KW-1185">Reference proteome</keyword>
<keyword evidence="2" id="KW-0238">DNA-binding</keyword>
<evidence type="ECO:0000256" key="2">
    <source>
        <dbReference type="ARBA" id="ARBA00023125"/>
    </source>
</evidence>
<evidence type="ECO:0000313" key="6">
    <source>
        <dbReference type="Proteomes" id="UP000654482"/>
    </source>
</evidence>
<dbReference type="SUPFAM" id="SSF46689">
    <property type="entry name" value="Homeodomain-like"/>
    <property type="match status" value="2"/>
</dbReference>
<dbReference type="Gene3D" id="1.10.10.60">
    <property type="entry name" value="Homeodomain-like"/>
    <property type="match status" value="2"/>
</dbReference>
<dbReference type="PROSITE" id="PS01124">
    <property type="entry name" value="HTH_ARAC_FAMILY_2"/>
    <property type="match status" value="1"/>
</dbReference>
<dbReference type="Pfam" id="PF12833">
    <property type="entry name" value="HTH_18"/>
    <property type="match status" value="1"/>
</dbReference>
<dbReference type="InterPro" id="IPR009057">
    <property type="entry name" value="Homeodomain-like_sf"/>
</dbReference>
<name>A0A8J7DYV8_9CYAN</name>